<evidence type="ECO:0000313" key="2">
    <source>
        <dbReference type="EMBL" id="TKI65600.1"/>
    </source>
</evidence>
<dbReference type="Proteomes" id="UP000308744">
    <property type="component" value="Unassembled WGS sequence"/>
</dbReference>
<organism evidence="2 3">
    <name type="scientific">Lysinibacillus mangiferihumi</name>
    <dbReference type="NCBI Taxonomy" id="1130819"/>
    <lineage>
        <taxon>Bacteria</taxon>
        <taxon>Bacillati</taxon>
        <taxon>Bacillota</taxon>
        <taxon>Bacilli</taxon>
        <taxon>Bacillales</taxon>
        <taxon>Bacillaceae</taxon>
        <taxon>Lysinibacillus</taxon>
    </lineage>
</organism>
<sequence length="80" mass="9353">MNIDEQIERELSCIDDLTAEIRILAHKLETDIAKQRKQDLHNSLEQLEKLRRRKELRSIAVELNLQGKKAKVVKKLAHQA</sequence>
<protein>
    <submittedName>
        <fullName evidence="2">Uncharacterized protein</fullName>
    </submittedName>
</protein>
<gene>
    <name evidence="2" type="ORF">FC756_16250</name>
</gene>
<feature type="coiled-coil region" evidence="1">
    <location>
        <begin position="30"/>
        <end position="57"/>
    </location>
</feature>
<accession>A0A4U2YWI7</accession>
<dbReference type="AlphaFoldDB" id="A0A4U2YWI7"/>
<keyword evidence="1" id="KW-0175">Coiled coil</keyword>
<evidence type="ECO:0000256" key="1">
    <source>
        <dbReference type="SAM" id="Coils"/>
    </source>
</evidence>
<reference evidence="2 3" key="1">
    <citation type="submission" date="2019-04" db="EMBL/GenBank/DDBJ databases">
        <title>Lysinibacillus genome sequencing.</title>
        <authorList>
            <person name="Dunlap C."/>
        </authorList>
    </citation>
    <scope>NUCLEOTIDE SEQUENCE [LARGE SCALE GENOMIC DNA]</scope>
    <source>
        <strain evidence="2 3">CCTCC AB 2010389</strain>
    </source>
</reference>
<proteinExistence type="predicted"/>
<dbReference type="RefSeq" id="WP_107896417.1">
    <property type="nucleotide sequence ID" value="NZ_PYWM01000020.1"/>
</dbReference>
<comment type="caution">
    <text evidence="2">The sequence shown here is derived from an EMBL/GenBank/DDBJ whole genome shotgun (WGS) entry which is preliminary data.</text>
</comment>
<keyword evidence="3" id="KW-1185">Reference proteome</keyword>
<evidence type="ECO:0000313" key="3">
    <source>
        <dbReference type="Proteomes" id="UP000308744"/>
    </source>
</evidence>
<dbReference type="EMBL" id="SZPU01000062">
    <property type="protein sequence ID" value="TKI65600.1"/>
    <property type="molecule type" value="Genomic_DNA"/>
</dbReference>
<name>A0A4U2YWI7_9BACI</name>